<dbReference type="EMBL" id="QXGB01000041">
    <property type="protein sequence ID" value="KAE9234984.1"/>
    <property type="molecule type" value="Genomic_DNA"/>
</dbReference>
<dbReference type="AlphaFoldDB" id="A0A6A3ZGC6"/>
<sequence>MLAADYAWRRPSHLSFSLYSSRTGGGTWLELMAAGSVHTPIRPLISATGFNPIAYACANSERDSRFPVGGILQLVALLRLLVLIMTERGDRCTVEEAMCILMYRLNYHRRLHNMERKLRVVGSIVSDIEGKLYFHKRLIRERIQSYCSAIQHELLLLKCLLFQMG</sequence>
<organism evidence="1 2">
    <name type="scientific">Phytophthora fragariae</name>
    <dbReference type="NCBI Taxonomy" id="53985"/>
    <lineage>
        <taxon>Eukaryota</taxon>
        <taxon>Sar</taxon>
        <taxon>Stramenopiles</taxon>
        <taxon>Oomycota</taxon>
        <taxon>Peronosporomycetes</taxon>
        <taxon>Peronosporales</taxon>
        <taxon>Peronosporaceae</taxon>
        <taxon>Phytophthora</taxon>
    </lineage>
</organism>
<accession>A0A6A3ZGC6</accession>
<evidence type="ECO:0000313" key="2">
    <source>
        <dbReference type="Proteomes" id="UP000433483"/>
    </source>
</evidence>
<gene>
    <name evidence="1" type="ORF">PF005_g1655</name>
</gene>
<protein>
    <submittedName>
        <fullName evidence="1">Uncharacterized protein</fullName>
    </submittedName>
</protein>
<name>A0A6A3ZGC6_9STRA</name>
<comment type="caution">
    <text evidence="1">The sequence shown here is derived from an EMBL/GenBank/DDBJ whole genome shotgun (WGS) entry which is preliminary data.</text>
</comment>
<proteinExistence type="predicted"/>
<evidence type="ECO:0000313" key="1">
    <source>
        <dbReference type="EMBL" id="KAE9234984.1"/>
    </source>
</evidence>
<reference evidence="1 2" key="1">
    <citation type="submission" date="2018-08" db="EMBL/GenBank/DDBJ databases">
        <title>Genomic investigation of the strawberry pathogen Phytophthora fragariae indicates pathogenicity is determined by transcriptional variation in three key races.</title>
        <authorList>
            <person name="Adams T.M."/>
            <person name="Armitage A.D."/>
            <person name="Sobczyk M.K."/>
            <person name="Bates H.J."/>
            <person name="Dunwell J.M."/>
            <person name="Nellist C.F."/>
            <person name="Harrison R.J."/>
        </authorList>
    </citation>
    <scope>NUCLEOTIDE SEQUENCE [LARGE SCALE GENOMIC DNA]</scope>
    <source>
        <strain evidence="1 2">NOV-27</strain>
    </source>
</reference>
<keyword evidence="2" id="KW-1185">Reference proteome</keyword>
<dbReference type="Proteomes" id="UP000433483">
    <property type="component" value="Unassembled WGS sequence"/>
</dbReference>